<dbReference type="AlphaFoldDB" id="A0A382DPK8"/>
<dbReference type="Pfam" id="PF00137">
    <property type="entry name" value="ATP-synt_C"/>
    <property type="match status" value="1"/>
</dbReference>
<proteinExistence type="inferred from homology"/>
<dbReference type="PROSITE" id="PS00605">
    <property type="entry name" value="ATPASE_C"/>
    <property type="match status" value="1"/>
</dbReference>
<keyword evidence="7" id="KW-0375">Hydrogen ion transport</keyword>
<reference evidence="15" key="1">
    <citation type="submission" date="2018-05" db="EMBL/GenBank/DDBJ databases">
        <authorList>
            <person name="Lanie J.A."/>
            <person name="Ng W.-L."/>
            <person name="Kazmierczak K.M."/>
            <person name="Andrzejewski T.M."/>
            <person name="Davidsen T.M."/>
            <person name="Wayne K.J."/>
            <person name="Tettelin H."/>
            <person name="Glass J.I."/>
            <person name="Rusch D."/>
            <person name="Podicherti R."/>
            <person name="Tsui H.-C.T."/>
            <person name="Winkler M.E."/>
        </authorList>
    </citation>
    <scope>NUCLEOTIDE SEQUENCE</scope>
</reference>
<accession>A0A382DPK8</accession>
<keyword evidence="11 13" id="KW-0472">Membrane</keyword>
<keyword evidence="12" id="KW-0066">ATP synthesis</keyword>
<evidence type="ECO:0000256" key="12">
    <source>
        <dbReference type="ARBA" id="ARBA00023310"/>
    </source>
</evidence>
<dbReference type="PANTHER" id="PTHR10031">
    <property type="entry name" value="ATP SYNTHASE LIPID-BINDING PROTEIN, MITOCHONDRIAL"/>
    <property type="match status" value="1"/>
</dbReference>
<sequence length="83" mass="8186">MDLVLLQMAPEAAKFIGAGLAIGLGVVGPGIGIGILGAGAMGAIGRNPEAAGQIQVNMILAIAFAEALGIYALIVSVILLFVV</sequence>
<evidence type="ECO:0000256" key="6">
    <source>
        <dbReference type="ARBA" id="ARBA00022692"/>
    </source>
</evidence>
<evidence type="ECO:0000256" key="1">
    <source>
        <dbReference type="ARBA" id="ARBA00004651"/>
    </source>
</evidence>
<keyword evidence="8 13" id="KW-1133">Transmembrane helix</keyword>
<dbReference type="GO" id="GO:0008289">
    <property type="term" value="F:lipid binding"/>
    <property type="evidence" value="ECO:0007669"/>
    <property type="project" value="UniProtKB-KW"/>
</dbReference>
<evidence type="ECO:0000256" key="9">
    <source>
        <dbReference type="ARBA" id="ARBA00023065"/>
    </source>
</evidence>
<evidence type="ECO:0000256" key="7">
    <source>
        <dbReference type="ARBA" id="ARBA00022781"/>
    </source>
</evidence>
<feature type="domain" description="V-ATPase proteolipid subunit C-like" evidence="14">
    <location>
        <begin position="16"/>
        <end position="79"/>
    </location>
</feature>
<organism evidence="15">
    <name type="scientific">marine metagenome</name>
    <dbReference type="NCBI Taxonomy" id="408172"/>
    <lineage>
        <taxon>unclassified sequences</taxon>
        <taxon>metagenomes</taxon>
        <taxon>ecological metagenomes</taxon>
    </lineage>
</organism>
<feature type="transmembrane region" description="Helical" evidence="13">
    <location>
        <begin position="20"/>
        <end position="44"/>
    </location>
</feature>
<dbReference type="GO" id="GO:0005886">
    <property type="term" value="C:plasma membrane"/>
    <property type="evidence" value="ECO:0007669"/>
    <property type="project" value="UniProtKB-SubCell"/>
</dbReference>
<comment type="subcellular location">
    <subcellularLocation>
        <location evidence="1">Cell membrane</location>
        <topology evidence="1">Multi-pass membrane protein</topology>
    </subcellularLocation>
</comment>
<dbReference type="InterPro" id="IPR038662">
    <property type="entry name" value="ATP_synth_F0_csu_sf"/>
</dbReference>
<dbReference type="HAMAP" id="MF_01396">
    <property type="entry name" value="ATP_synth_c_bact"/>
    <property type="match status" value="1"/>
</dbReference>
<evidence type="ECO:0000256" key="8">
    <source>
        <dbReference type="ARBA" id="ARBA00022989"/>
    </source>
</evidence>
<dbReference type="CDD" id="cd18121">
    <property type="entry name" value="ATP-synt_Fo_c"/>
    <property type="match status" value="1"/>
</dbReference>
<dbReference type="InterPro" id="IPR000454">
    <property type="entry name" value="ATP_synth_F0_csu"/>
</dbReference>
<dbReference type="SUPFAM" id="SSF81333">
    <property type="entry name" value="F1F0 ATP synthase subunit C"/>
    <property type="match status" value="1"/>
</dbReference>
<evidence type="ECO:0000313" key="15">
    <source>
        <dbReference type="EMBL" id="SVB40149.1"/>
    </source>
</evidence>
<evidence type="ECO:0000259" key="14">
    <source>
        <dbReference type="Pfam" id="PF00137"/>
    </source>
</evidence>
<keyword evidence="4" id="KW-1003">Cell membrane</keyword>
<dbReference type="GO" id="GO:0033177">
    <property type="term" value="C:proton-transporting two-sector ATPase complex, proton-transporting domain"/>
    <property type="evidence" value="ECO:0007669"/>
    <property type="project" value="InterPro"/>
</dbReference>
<dbReference type="Gene3D" id="1.20.20.10">
    <property type="entry name" value="F1F0 ATP synthase subunit C"/>
    <property type="match status" value="1"/>
</dbReference>
<dbReference type="InterPro" id="IPR002379">
    <property type="entry name" value="ATPase_proteolipid_c-like_dom"/>
</dbReference>
<evidence type="ECO:0000256" key="3">
    <source>
        <dbReference type="ARBA" id="ARBA00022448"/>
    </source>
</evidence>
<dbReference type="InterPro" id="IPR020537">
    <property type="entry name" value="ATP_synth_F0_csu_DDCD_BS"/>
</dbReference>
<evidence type="ECO:0000256" key="10">
    <source>
        <dbReference type="ARBA" id="ARBA00023121"/>
    </source>
</evidence>
<evidence type="ECO:0000256" key="4">
    <source>
        <dbReference type="ARBA" id="ARBA00022475"/>
    </source>
</evidence>
<protein>
    <recommendedName>
        <fullName evidence="14">V-ATPase proteolipid subunit C-like domain-containing protein</fullName>
    </recommendedName>
</protein>
<name>A0A382DPK8_9ZZZZ</name>
<evidence type="ECO:0000256" key="2">
    <source>
        <dbReference type="ARBA" id="ARBA00006704"/>
    </source>
</evidence>
<keyword evidence="10" id="KW-0446">Lipid-binding</keyword>
<keyword evidence="6 13" id="KW-0812">Transmembrane</keyword>
<evidence type="ECO:0000256" key="11">
    <source>
        <dbReference type="ARBA" id="ARBA00023136"/>
    </source>
</evidence>
<dbReference type="GO" id="GO:0015078">
    <property type="term" value="F:proton transmembrane transporter activity"/>
    <property type="evidence" value="ECO:0007669"/>
    <property type="project" value="InterPro"/>
</dbReference>
<keyword evidence="3" id="KW-0813">Transport</keyword>
<dbReference type="GO" id="GO:0045259">
    <property type="term" value="C:proton-transporting ATP synthase complex"/>
    <property type="evidence" value="ECO:0007669"/>
    <property type="project" value="UniProtKB-KW"/>
</dbReference>
<dbReference type="PRINTS" id="PR00124">
    <property type="entry name" value="ATPASEC"/>
</dbReference>
<comment type="similarity">
    <text evidence="2">Belongs to the ATPase C chain family.</text>
</comment>
<evidence type="ECO:0000256" key="5">
    <source>
        <dbReference type="ARBA" id="ARBA00022547"/>
    </source>
</evidence>
<dbReference type="GO" id="GO:0015986">
    <property type="term" value="P:proton motive force-driven ATP synthesis"/>
    <property type="evidence" value="ECO:0007669"/>
    <property type="project" value="InterPro"/>
</dbReference>
<feature type="transmembrane region" description="Helical" evidence="13">
    <location>
        <begin position="56"/>
        <end position="82"/>
    </location>
</feature>
<evidence type="ECO:0000256" key="13">
    <source>
        <dbReference type="SAM" id="Phobius"/>
    </source>
</evidence>
<keyword evidence="9" id="KW-0406">Ion transport</keyword>
<keyword evidence="5" id="KW-0138">CF(0)</keyword>
<gene>
    <name evidence="15" type="ORF">METZ01_LOCUS193003</name>
</gene>
<dbReference type="FunFam" id="1.20.20.10:FF:000002">
    <property type="entry name" value="ATP synthase subunit c"/>
    <property type="match status" value="1"/>
</dbReference>
<dbReference type="PANTHER" id="PTHR10031:SF0">
    <property type="entry name" value="ATPASE PROTEIN 9"/>
    <property type="match status" value="1"/>
</dbReference>
<dbReference type="InterPro" id="IPR035921">
    <property type="entry name" value="F/V-ATP_Csub_sf"/>
</dbReference>
<dbReference type="EMBL" id="UINC01040371">
    <property type="protein sequence ID" value="SVB40149.1"/>
    <property type="molecule type" value="Genomic_DNA"/>
</dbReference>